<protein>
    <submittedName>
        <fullName evidence="3">Chromosome partitioning protein</fullName>
    </submittedName>
</protein>
<dbReference type="InterPro" id="IPR027417">
    <property type="entry name" value="P-loop_NTPase"/>
</dbReference>
<evidence type="ECO:0000256" key="1">
    <source>
        <dbReference type="ARBA" id="ARBA00022741"/>
    </source>
</evidence>
<proteinExistence type="predicted"/>
<dbReference type="InterPro" id="IPR005702">
    <property type="entry name" value="Wzc-like_C"/>
</dbReference>
<gene>
    <name evidence="3" type="ORF">BB934_28420</name>
</gene>
<dbReference type="GO" id="GO:0004713">
    <property type="term" value="F:protein tyrosine kinase activity"/>
    <property type="evidence" value="ECO:0007669"/>
    <property type="project" value="TreeGrafter"/>
</dbReference>
<reference evidence="3" key="1">
    <citation type="submission" date="2016-07" db="EMBL/GenBank/DDBJ databases">
        <title>Microvirga ossetica sp. nov. a new species of rhizobia isolated from root nodules of the legume species Vicia alpestris Steven originated from North Ossetia region in the Caucasus.</title>
        <authorList>
            <person name="Safronova V.I."/>
            <person name="Kuznetsova I.G."/>
            <person name="Sazanova A.L."/>
            <person name="Belimov A."/>
            <person name="Andronov E."/>
            <person name="Osledkin Y.S."/>
            <person name="Onishchuk O.P."/>
            <person name="Kurchak O.N."/>
            <person name="Shaposhnikov A.I."/>
            <person name="Willems A."/>
            <person name="Tikhonovich I.A."/>
        </authorList>
    </citation>
    <scope>NUCLEOTIDE SEQUENCE [LARGE SCALE GENOMIC DNA]</scope>
    <source>
        <strain evidence="3">V5/3M</strain>
        <plasmid evidence="3">unnamed1</plasmid>
    </source>
</reference>
<keyword evidence="2" id="KW-0067">ATP-binding</keyword>
<dbReference type="PANTHER" id="PTHR32309:SF13">
    <property type="entry name" value="FERRIC ENTEROBACTIN TRANSPORT PROTEIN FEPE"/>
    <property type="match status" value="1"/>
</dbReference>
<dbReference type="EMBL" id="CP016617">
    <property type="protein sequence ID" value="ANY82259.1"/>
    <property type="molecule type" value="Genomic_DNA"/>
</dbReference>
<dbReference type="CDD" id="cd05387">
    <property type="entry name" value="BY-kinase"/>
    <property type="match status" value="1"/>
</dbReference>
<name>A0A1B2EQN1_9HYPH</name>
<dbReference type="SUPFAM" id="SSF52540">
    <property type="entry name" value="P-loop containing nucleoside triphosphate hydrolases"/>
    <property type="match status" value="1"/>
</dbReference>
<dbReference type="Gene3D" id="3.40.50.300">
    <property type="entry name" value="P-loop containing nucleotide triphosphate hydrolases"/>
    <property type="match status" value="1"/>
</dbReference>
<dbReference type="InterPro" id="IPR050445">
    <property type="entry name" value="Bact_polysacc_biosynth/exp"/>
</dbReference>
<dbReference type="AlphaFoldDB" id="A0A1B2EQN1"/>
<dbReference type="PANTHER" id="PTHR32309">
    <property type="entry name" value="TYROSINE-PROTEIN KINASE"/>
    <property type="match status" value="1"/>
</dbReference>
<accession>A0A1B2EQN1</accession>
<evidence type="ECO:0000313" key="3">
    <source>
        <dbReference type="EMBL" id="ANY82259.1"/>
    </source>
</evidence>
<evidence type="ECO:0000256" key="2">
    <source>
        <dbReference type="ARBA" id="ARBA00022840"/>
    </source>
</evidence>
<dbReference type="RefSeq" id="WP_099513383.1">
    <property type="nucleotide sequence ID" value="NZ_CP016617.1"/>
</dbReference>
<keyword evidence="1" id="KW-0547">Nucleotide-binding</keyword>
<dbReference type="GO" id="GO:0005886">
    <property type="term" value="C:plasma membrane"/>
    <property type="evidence" value="ECO:0007669"/>
    <property type="project" value="TreeGrafter"/>
</dbReference>
<geneLocation type="plasmid" evidence="3">
    <name>unnamed1</name>
</geneLocation>
<dbReference type="KEGG" id="moc:BB934_28420"/>
<keyword evidence="3" id="KW-0614">Plasmid</keyword>
<organism evidence="3">
    <name type="scientific">Microvirga ossetica</name>
    <dbReference type="NCBI Taxonomy" id="1882682"/>
    <lineage>
        <taxon>Bacteria</taxon>
        <taxon>Pseudomonadati</taxon>
        <taxon>Pseudomonadota</taxon>
        <taxon>Alphaproteobacteria</taxon>
        <taxon>Hyphomicrobiales</taxon>
        <taxon>Methylobacteriaceae</taxon>
        <taxon>Microvirga</taxon>
    </lineage>
</organism>
<dbReference type="OrthoDB" id="9775724at2"/>
<sequence>MEQIHDVLLNSENETSVTFAESRASSFPPDENLTWMRLRQMKVDESRAADERIVTITRTNPAHFPFDILRTKMLRIMRENKWTSVAITSPTVGCGKTVVGLNLAFSFASLLDCRTVLVDLDLRQPKVADVLGMGQLSSIEDFLVRDAPIECVFARFGENLAIGANRGYIAHAAELLHGPGIRRRMTEMKEQLRPDLILFDLPPMLATDDVLAFLPNVDCAILVAAAEVSTISEIDVCEHTLREETNLLGVVLNKCRFDPRKYGY</sequence>